<evidence type="ECO:0000313" key="3">
    <source>
        <dbReference type="Proteomes" id="UP001597344"/>
    </source>
</evidence>
<dbReference type="RefSeq" id="WP_378321196.1">
    <property type="nucleotide sequence ID" value="NZ_JBHUHY010000016.1"/>
</dbReference>
<proteinExistence type="predicted"/>
<name>A0ABW5B1V7_9FLAO</name>
<dbReference type="Pfam" id="PF14376">
    <property type="entry name" value="Haem_bd"/>
    <property type="match status" value="1"/>
</dbReference>
<dbReference type="Proteomes" id="UP001597344">
    <property type="component" value="Unassembled WGS sequence"/>
</dbReference>
<organism evidence="2 3">
    <name type="scientific">Aquimarina celericrescens</name>
    <dbReference type="NCBI Taxonomy" id="1964542"/>
    <lineage>
        <taxon>Bacteria</taxon>
        <taxon>Pseudomonadati</taxon>
        <taxon>Bacteroidota</taxon>
        <taxon>Flavobacteriia</taxon>
        <taxon>Flavobacteriales</taxon>
        <taxon>Flavobacteriaceae</taxon>
        <taxon>Aquimarina</taxon>
    </lineage>
</organism>
<dbReference type="SMART" id="SM01235">
    <property type="entry name" value="Haem_bd"/>
    <property type="match status" value="1"/>
</dbReference>
<keyword evidence="3" id="KW-1185">Reference proteome</keyword>
<dbReference type="EMBL" id="JBHUHY010000016">
    <property type="protein sequence ID" value="MFD2188177.1"/>
    <property type="molecule type" value="Genomic_DNA"/>
</dbReference>
<sequence>MLTKIKNIFIVLILVLIITQFLRPEKNEASYDSIASFEEATSLPAEVKTVLQNNCYDCHSNITRYPWFMEVSPITHYMAYQIEEGKEHFNVSTWDTYTDKQKDRKLAELIEEIEYKKMPLKPYTWMHGELSGADGKKLIAWAKETREKVKTRKSDSLNTQKIDSTVIDSTISKVSLVY</sequence>
<accession>A0ABW5B1V7</accession>
<dbReference type="InterPro" id="IPR025992">
    <property type="entry name" value="Haem-bd"/>
</dbReference>
<evidence type="ECO:0000313" key="2">
    <source>
        <dbReference type="EMBL" id="MFD2188177.1"/>
    </source>
</evidence>
<feature type="domain" description="Haem-binding" evidence="1">
    <location>
        <begin position="13"/>
        <end position="146"/>
    </location>
</feature>
<gene>
    <name evidence="2" type="ORF">ACFSJT_15345</name>
</gene>
<protein>
    <submittedName>
        <fullName evidence="2">Heme-binding domain-containing protein</fullName>
    </submittedName>
</protein>
<reference evidence="3" key="1">
    <citation type="journal article" date="2019" name="Int. J. Syst. Evol. Microbiol.">
        <title>The Global Catalogue of Microorganisms (GCM) 10K type strain sequencing project: providing services to taxonomists for standard genome sequencing and annotation.</title>
        <authorList>
            <consortium name="The Broad Institute Genomics Platform"/>
            <consortium name="The Broad Institute Genome Sequencing Center for Infectious Disease"/>
            <person name="Wu L."/>
            <person name="Ma J."/>
        </authorList>
    </citation>
    <scope>NUCLEOTIDE SEQUENCE [LARGE SCALE GENOMIC DNA]</scope>
    <source>
        <strain evidence="3">DT92</strain>
    </source>
</reference>
<comment type="caution">
    <text evidence="2">The sequence shown here is derived from an EMBL/GenBank/DDBJ whole genome shotgun (WGS) entry which is preliminary data.</text>
</comment>
<evidence type="ECO:0000259" key="1">
    <source>
        <dbReference type="SMART" id="SM01235"/>
    </source>
</evidence>